<sequence>MDKKRLKEYIIQLQLQLSLPFQFQGGKSIQGWGKKSKLTQYKRVPRDAVELQKKEEIKSFMNLRQYKKADAALKLEIFRQNKQKWMAWNKSKEKESKLQPRQIRNQKNYLDQLIWYCVLKDKDLVNESIISQ</sequence>
<reference evidence="2" key="1">
    <citation type="journal article" date="2006" name="PLoS Biol.">
        <title>Macronuclear genome sequence of the ciliate Tetrahymena thermophila, a model eukaryote.</title>
        <authorList>
            <person name="Eisen J.A."/>
            <person name="Coyne R.S."/>
            <person name="Wu M."/>
            <person name="Wu D."/>
            <person name="Thiagarajan M."/>
            <person name="Wortman J.R."/>
            <person name="Badger J.H."/>
            <person name="Ren Q."/>
            <person name="Amedeo P."/>
            <person name="Jones K.M."/>
            <person name="Tallon L.J."/>
            <person name="Delcher A.L."/>
            <person name="Salzberg S.L."/>
            <person name="Silva J.C."/>
            <person name="Haas B.J."/>
            <person name="Majoros W.H."/>
            <person name="Farzad M."/>
            <person name="Carlton J.M."/>
            <person name="Smith R.K. Jr."/>
            <person name="Garg J."/>
            <person name="Pearlman R.E."/>
            <person name="Karrer K.M."/>
            <person name="Sun L."/>
            <person name="Manning G."/>
            <person name="Elde N.C."/>
            <person name="Turkewitz A.P."/>
            <person name="Asai D.J."/>
            <person name="Wilkes D.E."/>
            <person name="Wang Y."/>
            <person name="Cai H."/>
            <person name="Collins K."/>
            <person name="Stewart B.A."/>
            <person name="Lee S.R."/>
            <person name="Wilamowska K."/>
            <person name="Weinberg Z."/>
            <person name="Ruzzo W.L."/>
            <person name="Wloga D."/>
            <person name="Gaertig J."/>
            <person name="Frankel J."/>
            <person name="Tsao C.-C."/>
            <person name="Gorovsky M.A."/>
            <person name="Keeling P.J."/>
            <person name="Waller R.F."/>
            <person name="Patron N.J."/>
            <person name="Cherry J.M."/>
            <person name="Stover N.A."/>
            <person name="Krieger C.J."/>
            <person name="del Toro C."/>
            <person name="Ryder H.F."/>
            <person name="Williamson S.C."/>
            <person name="Barbeau R.A."/>
            <person name="Hamilton E.P."/>
            <person name="Orias E."/>
        </authorList>
    </citation>
    <scope>NUCLEOTIDE SEQUENCE [LARGE SCALE GENOMIC DNA]</scope>
    <source>
        <strain evidence="2">SB210</strain>
    </source>
</reference>
<dbReference type="RefSeq" id="XP_001014683.2">
    <property type="nucleotide sequence ID" value="XM_001014683.2"/>
</dbReference>
<gene>
    <name evidence="1" type="ORF">TTHERM_00046880</name>
</gene>
<organism evidence="1 2">
    <name type="scientific">Tetrahymena thermophila (strain SB210)</name>
    <dbReference type="NCBI Taxonomy" id="312017"/>
    <lineage>
        <taxon>Eukaryota</taxon>
        <taxon>Sar</taxon>
        <taxon>Alveolata</taxon>
        <taxon>Ciliophora</taxon>
        <taxon>Intramacronucleata</taxon>
        <taxon>Oligohymenophorea</taxon>
        <taxon>Hymenostomatida</taxon>
        <taxon>Tetrahymenina</taxon>
        <taxon>Tetrahymenidae</taxon>
        <taxon>Tetrahymena</taxon>
    </lineage>
</organism>
<accession>Q23DK3</accession>
<dbReference type="HOGENOM" id="CLU_1672804_0_0_1"/>
<dbReference type="KEGG" id="tet:TTHERM_00046880"/>
<dbReference type="Proteomes" id="UP000009168">
    <property type="component" value="Unassembled WGS sequence"/>
</dbReference>
<evidence type="ECO:0000313" key="1">
    <source>
        <dbReference type="EMBL" id="EAR94364.2"/>
    </source>
</evidence>
<dbReference type="EMBL" id="GG662712">
    <property type="protein sequence ID" value="EAR94364.2"/>
    <property type="molecule type" value="Genomic_DNA"/>
</dbReference>
<name>Q23DK3_TETTS</name>
<dbReference type="InParanoid" id="Q23DK3"/>
<dbReference type="GeneID" id="7844974"/>
<dbReference type="AlphaFoldDB" id="Q23DK3"/>
<keyword evidence="2" id="KW-1185">Reference proteome</keyword>
<protein>
    <submittedName>
        <fullName evidence="1">Uncharacterized protein</fullName>
    </submittedName>
</protein>
<proteinExistence type="predicted"/>
<evidence type="ECO:0000313" key="2">
    <source>
        <dbReference type="Proteomes" id="UP000009168"/>
    </source>
</evidence>